<dbReference type="EMBL" id="JAHYIQ010000078">
    <property type="protein sequence ID" value="KAK1116419.1"/>
    <property type="molecule type" value="Genomic_DNA"/>
</dbReference>
<evidence type="ECO:0000313" key="2">
    <source>
        <dbReference type="Proteomes" id="UP001177670"/>
    </source>
</evidence>
<accession>A0AA40KDJ1</accession>
<organism evidence="1 2">
    <name type="scientific">Melipona bicolor</name>
    <dbReference type="NCBI Taxonomy" id="60889"/>
    <lineage>
        <taxon>Eukaryota</taxon>
        <taxon>Metazoa</taxon>
        <taxon>Ecdysozoa</taxon>
        <taxon>Arthropoda</taxon>
        <taxon>Hexapoda</taxon>
        <taxon>Insecta</taxon>
        <taxon>Pterygota</taxon>
        <taxon>Neoptera</taxon>
        <taxon>Endopterygota</taxon>
        <taxon>Hymenoptera</taxon>
        <taxon>Apocrita</taxon>
        <taxon>Aculeata</taxon>
        <taxon>Apoidea</taxon>
        <taxon>Anthophila</taxon>
        <taxon>Apidae</taxon>
        <taxon>Melipona</taxon>
    </lineage>
</organism>
<dbReference type="AlphaFoldDB" id="A0AA40KDJ1"/>
<gene>
    <name evidence="1" type="ORF">K0M31_019069</name>
</gene>
<name>A0AA40KDJ1_9HYME</name>
<dbReference type="Proteomes" id="UP001177670">
    <property type="component" value="Unassembled WGS sequence"/>
</dbReference>
<keyword evidence="2" id="KW-1185">Reference proteome</keyword>
<reference evidence="1" key="1">
    <citation type="submission" date="2021-10" db="EMBL/GenBank/DDBJ databases">
        <title>Melipona bicolor Genome sequencing and assembly.</title>
        <authorList>
            <person name="Araujo N.S."/>
            <person name="Arias M.C."/>
        </authorList>
    </citation>
    <scope>NUCLEOTIDE SEQUENCE</scope>
    <source>
        <strain evidence="1">USP_2M_L1-L4_2017</strain>
        <tissue evidence="1">Whole body</tissue>
    </source>
</reference>
<protein>
    <submittedName>
        <fullName evidence="1">Uncharacterized protein</fullName>
    </submittedName>
</protein>
<proteinExistence type="predicted"/>
<sequence>MACRKGSGGGSVLFSRVERKTGDAILGVLLPLAGEGPKRSDTFLQVEHRLGGFLWWNNSPRFNQLPQQIKCLPDRREERGKTDSVLIVFSERE</sequence>
<comment type="caution">
    <text evidence="1">The sequence shown here is derived from an EMBL/GenBank/DDBJ whole genome shotgun (WGS) entry which is preliminary data.</text>
</comment>
<evidence type="ECO:0000313" key="1">
    <source>
        <dbReference type="EMBL" id="KAK1116419.1"/>
    </source>
</evidence>